<organism evidence="10 11">
    <name type="scientific">Ditylenchus dipsaci</name>
    <dbReference type="NCBI Taxonomy" id="166011"/>
    <lineage>
        <taxon>Eukaryota</taxon>
        <taxon>Metazoa</taxon>
        <taxon>Ecdysozoa</taxon>
        <taxon>Nematoda</taxon>
        <taxon>Chromadorea</taxon>
        <taxon>Rhabditida</taxon>
        <taxon>Tylenchina</taxon>
        <taxon>Tylenchomorpha</taxon>
        <taxon>Sphaerularioidea</taxon>
        <taxon>Anguinidae</taxon>
        <taxon>Anguininae</taxon>
        <taxon>Ditylenchus</taxon>
    </lineage>
</organism>
<evidence type="ECO:0000256" key="2">
    <source>
        <dbReference type="ARBA" id="ARBA00003690"/>
    </source>
</evidence>
<dbReference type="WBParaSite" id="jg15925">
    <property type="protein sequence ID" value="jg15925"/>
    <property type="gene ID" value="jg15925"/>
</dbReference>
<evidence type="ECO:0000313" key="11">
    <source>
        <dbReference type="WBParaSite" id="jg15925"/>
    </source>
</evidence>
<dbReference type="SUPFAM" id="SSF48264">
    <property type="entry name" value="Cytochrome P450"/>
    <property type="match status" value="1"/>
</dbReference>
<dbReference type="PANTHER" id="PTHR24292">
    <property type="entry name" value="CYTOCHROME P450"/>
    <property type="match status" value="1"/>
</dbReference>
<feature type="binding site" description="axial binding residue" evidence="9">
    <location>
        <position position="397"/>
    </location>
    <ligand>
        <name>heme</name>
        <dbReference type="ChEBI" id="CHEBI:30413"/>
    </ligand>
    <ligandPart>
        <name>Fe</name>
        <dbReference type="ChEBI" id="CHEBI:18248"/>
    </ligandPart>
</feature>
<dbReference type="GO" id="GO:0005789">
    <property type="term" value="C:endoplasmic reticulum membrane"/>
    <property type="evidence" value="ECO:0007669"/>
    <property type="project" value="UniProtKB-SubCell"/>
</dbReference>
<dbReference type="GO" id="GO:0016705">
    <property type="term" value="F:oxidoreductase activity, acting on paired donors, with incorporation or reduction of molecular oxygen"/>
    <property type="evidence" value="ECO:0007669"/>
    <property type="project" value="InterPro"/>
</dbReference>
<accession>A0A915D6J7</accession>
<name>A0A915D6J7_9BILA</name>
<evidence type="ECO:0000256" key="7">
    <source>
        <dbReference type="ARBA" id="ARBA00023004"/>
    </source>
</evidence>
<evidence type="ECO:0000313" key="10">
    <source>
        <dbReference type="Proteomes" id="UP000887574"/>
    </source>
</evidence>
<comment type="similarity">
    <text evidence="3">Belongs to the cytochrome P450 family.</text>
</comment>
<dbReference type="PRINTS" id="PR00465">
    <property type="entry name" value="EP450IV"/>
</dbReference>
<dbReference type="InterPro" id="IPR050476">
    <property type="entry name" value="Insect_CytP450_Detox"/>
</dbReference>
<comment type="cofactor">
    <cofactor evidence="1 9">
        <name>heme</name>
        <dbReference type="ChEBI" id="CHEBI:30413"/>
    </cofactor>
</comment>
<keyword evidence="7 9" id="KW-0408">Iron</keyword>
<dbReference type="GO" id="GO:0020037">
    <property type="term" value="F:heme binding"/>
    <property type="evidence" value="ECO:0007669"/>
    <property type="project" value="InterPro"/>
</dbReference>
<keyword evidence="8" id="KW-0503">Monooxygenase</keyword>
<dbReference type="Proteomes" id="UP000887574">
    <property type="component" value="Unplaced"/>
</dbReference>
<dbReference type="AlphaFoldDB" id="A0A915D6J7"/>
<dbReference type="GO" id="GO:0004497">
    <property type="term" value="F:monooxygenase activity"/>
    <property type="evidence" value="ECO:0007669"/>
    <property type="project" value="UniProtKB-KW"/>
</dbReference>
<reference evidence="11" key="1">
    <citation type="submission" date="2022-11" db="UniProtKB">
        <authorList>
            <consortium name="WormBaseParasite"/>
        </authorList>
    </citation>
    <scope>IDENTIFICATION</scope>
</reference>
<dbReference type="Gene3D" id="1.10.630.10">
    <property type="entry name" value="Cytochrome P450"/>
    <property type="match status" value="2"/>
</dbReference>
<keyword evidence="4 9" id="KW-0349">Heme</keyword>
<keyword evidence="6" id="KW-0560">Oxidoreductase</keyword>
<dbReference type="InterPro" id="IPR036396">
    <property type="entry name" value="Cyt_P450_sf"/>
</dbReference>
<evidence type="ECO:0000256" key="6">
    <source>
        <dbReference type="ARBA" id="ARBA00023002"/>
    </source>
</evidence>
<dbReference type="InterPro" id="IPR001128">
    <property type="entry name" value="Cyt_P450"/>
</dbReference>
<dbReference type="GO" id="GO:0005506">
    <property type="term" value="F:iron ion binding"/>
    <property type="evidence" value="ECO:0007669"/>
    <property type="project" value="InterPro"/>
</dbReference>
<protein>
    <submittedName>
        <fullName evidence="11">Cytochrome P450</fullName>
    </submittedName>
</protein>
<keyword evidence="5 9" id="KW-0479">Metal-binding</keyword>
<evidence type="ECO:0000256" key="9">
    <source>
        <dbReference type="PIRSR" id="PIRSR602403-1"/>
    </source>
</evidence>
<evidence type="ECO:0000256" key="5">
    <source>
        <dbReference type="ARBA" id="ARBA00022723"/>
    </source>
</evidence>
<evidence type="ECO:0000256" key="4">
    <source>
        <dbReference type="ARBA" id="ARBA00022617"/>
    </source>
</evidence>
<keyword evidence="10" id="KW-1185">Reference proteome</keyword>
<sequence length="449" mass="51645">MVVNEKVATCPEEQAKSHQTVFKTSIFFRGEKSVDGQQEDRASIHHTNYWRRRGIPGPQPKPFFGNMSGLAVGNYNLVVQDLFESYEKWNKLFGSFYGLQFGTKNVFVTSNPPMLKDLLVTKTACFQKLFRSTAELAIALGQRSAGQLENSEVCKYAQVAQQVYGQWKTTTGRAWTKFLKTWWLRVPFLNGSIHWLTERVALWEKNNSNRAMQLLIDLIRQEKCLEINQLKEAKHLDIVDLFQQDLMRNIGIEMSSTLLLTLLNYLAKDKNLQLQLNEEIAKLCSHDQQPTYEQLSQMKLMQAVIQEGLRLEPPSHLVVDRICVKATTLGQIPIEVGTLVKADINSVHRDPSIWGENAMEFVPHRWLIFNGEGEFSLDTEKHKLFAFLPFHAGRLMCPAYKLAILQTKISLVYLLRKFNFSCDENATCQVSKHYKMDDCCFHYTHIGNN</sequence>
<dbReference type="InterPro" id="IPR002403">
    <property type="entry name" value="Cyt_P450_E_grp-IV"/>
</dbReference>
<evidence type="ECO:0000256" key="3">
    <source>
        <dbReference type="ARBA" id="ARBA00010617"/>
    </source>
</evidence>
<evidence type="ECO:0000256" key="1">
    <source>
        <dbReference type="ARBA" id="ARBA00001971"/>
    </source>
</evidence>
<dbReference type="Pfam" id="PF00067">
    <property type="entry name" value="p450"/>
    <property type="match status" value="1"/>
</dbReference>
<evidence type="ECO:0000256" key="8">
    <source>
        <dbReference type="ARBA" id="ARBA00023033"/>
    </source>
</evidence>
<proteinExistence type="inferred from homology"/>
<comment type="function">
    <text evidence="2">May be involved in the metabolism of insect hormones and in the breakdown of synthetic insecticides.</text>
</comment>
<dbReference type="PANTHER" id="PTHR24292:SF102">
    <property type="entry name" value="CYTOCHROME P450 FAMILY-RELATED"/>
    <property type="match status" value="1"/>
</dbReference>